<reference evidence="1 2" key="1">
    <citation type="journal article" date="2015" name="Int. J. Syst. Evol. Microbiol.">
        <title>Mariniphaga sediminis sp. nov., isolated from coastal sediment.</title>
        <authorList>
            <person name="Wang F.Q."/>
            <person name="Shen Q.Y."/>
            <person name="Chen G.J."/>
            <person name="Du Z.J."/>
        </authorList>
    </citation>
    <scope>NUCLEOTIDE SEQUENCE [LARGE SCALE GENOMIC DNA]</scope>
    <source>
        <strain evidence="1 2">SY21</strain>
    </source>
</reference>
<gene>
    <name evidence="1" type="ORF">D1164_04515</name>
</gene>
<accession>A0A399D3G4</accession>
<keyword evidence="2" id="KW-1185">Reference proteome</keyword>
<evidence type="ECO:0000313" key="2">
    <source>
        <dbReference type="Proteomes" id="UP000266441"/>
    </source>
</evidence>
<proteinExistence type="predicted"/>
<organism evidence="1 2">
    <name type="scientific">Mariniphaga sediminis</name>
    <dbReference type="NCBI Taxonomy" id="1628158"/>
    <lineage>
        <taxon>Bacteria</taxon>
        <taxon>Pseudomonadati</taxon>
        <taxon>Bacteroidota</taxon>
        <taxon>Bacteroidia</taxon>
        <taxon>Marinilabiliales</taxon>
        <taxon>Prolixibacteraceae</taxon>
        <taxon>Mariniphaga</taxon>
    </lineage>
</organism>
<evidence type="ECO:0000313" key="1">
    <source>
        <dbReference type="EMBL" id="RIH66179.1"/>
    </source>
</evidence>
<sequence>MDKYRLKEVLNSSFLSSLNITANDNFHLNALKSAKFVSTVGHSLFNEFYKNTDYTLNVIPVDDQGNKLPGEWLLDVAITQNVHGFRKKIILAVESESSTSIKAFNDDFAKLVHIRADNYIYLNGLDQKTEKGKQDYTDRRLLYAKNLLSTGSYPSFYLGFWASPKKIKGYKSIWAAILDGEFSHLKKVELYKYQNGDFIKV</sequence>
<dbReference type="RefSeq" id="WP_119348766.1">
    <property type="nucleotide sequence ID" value="NZ_QWET01000003.1"/>
</dbReference>
<comment type="caution">
    <text evidence="1">The sequence shown here is derived from an EMBL/GenBank/DDBJ whole genome shotgun (WGS) entry which is preliminary data.</text>
</comment>
<dbReference type="AlphaFoldDB" id="A0A399D3G4"/>
<protein>
    <submittedName>
        <fullName evidence="1">Uncharacterized protein</fullName>
    </submittedName>
</protein>
<dbReference type="EMBL" id="QWET01000003">
    <property type="protein sequence ID" value="RIH66179.1"/>
    <property type="molecule type" value="Genomic_DNA"/>
</dbReference>
<name>A0A399D3G4_9BACT</name>
<dbReference type="Proteomes" id="UP000266441">
    <property type="component" value="Unassembled WGS sequence"/>
</dbReference>